<feature type="coiled-coil region" evidence="6">
    <location>
        <begin position="28"/>
        <end position="76"/>
    </location>
</feature>
<dbReference type="PROSITE" id="PS00135">
    <property type="entry name" value="TRYPSIN_SER"/>
    <property type="match status" value="1"/>
</dbReference>
<evidence type="ECO:0000256" key="5">
    <source>
        <dbReference type="RuleBase" id="RU363034"/>
    </source>
</evidence>
<evidence type="ECO:0000256" key="4">
    <source>
        <dbReference type="ARBA" id="ARBA00024195"/>
    </source>
</evidence>
<sequence length="498" mass="54741">MVLAHLRVTGGNSQGVVQTNDPKETLAIEKVKLEAMKLKLQYELTERDNAKIKFQFEEQRREEERHERALERQHELHLLQLKASPVAPQTSEPVNFDVGISPPHQTRALRGAVVSGNRTHLETMITKWAIVVVVVVVVVVTVDASRLPRQASRCRPGQMCTPLRSCRTYQQFLTNPTGELWQRIRRASCSNDRRNIQVCCSDVIGDTTDTTPTDPITIGTTQNPGTGESLLPSKCRRASRVARESFDTLVVNGEDSILKELPWTAVLGYNSRTDPFWACGGTLITEQYVLTAAHCIHQTYTLGATLEVVRLGEYNLNSKEDCSGLTCAPPTQDFTPEQVTLHPDFDTRTQVSDDIALIRLNKKASLNGYVDPLCLPPAGARVEGLLGGRQAEVAGWGLTETGQTASVLQKASLPFVNKGTCNPHYDNTLLPEQICFGGLAQDSCRGDSGGPLVLRGSNPLLIGIVSRGKDKRCGVVGIPAVYTHVAAYRNWITKNIRA</sequence>
<dbReference type="PROSITE" id="PS00134">
    <property type="entry name" value="TRYPSIN_HIS"/>
    <property type="match status" value="1"/>
</dbReference>
<feature type="domain" description="Peptidase S1" evidence="7">
    <location>
        <begin position="250"/>
        <end position="497"/>
    </location>
</feature>
<dbReference type="FunFam" id="2.40.10.10:FF:000028">
    <property type="entry name" value="Serine protease easter"/>
    <property type="match status" value="1"/>
</dbReference>
<keyword evidence="5" id="KW-0720">Serine protease</keyword>
<evidence type="ECO:0000313" key="9">
    <source>
        <dbReference type="Proteomes" id="UP001286313"/>
    </source>
</evidence>
<evidence type="ECO:0000259" key="7">
    <source>
        <dbReference type="PROSITE" id="PS50240"/>
    </source>
</evidence>
<dbReference type="InterPro" id="IPR009003">
    <property type="entry name" value="Peptidase_S1_PA"/>
</dbReference>
<dbReference type="Gene3D" id="2.40.10.10">
    <property type="entry name" value="Trypsin-like serine proteases"/>
    <property type="match status" value="2"/>
</dbReference>
<dbReference type="GO" id="GO:0006508">
    <property type="term" value="P:proteolysis"/>
    <property type="evidence" value="ECO:0007669"/>
    <property type="project" value="UniProtKB-KW"/>
</dbReference>
<protein>
    <recommendedName>
        <fullName evidence="7">Peptidase S1 domain-containing protein</fullName>
    </recommendedName>
</protein>
<evidence type="ECO:0000256" key="2">
    <source>
        <dbReference type="ARBA" id="ARBA00023157"/>
    </source>
</evidence>
<dbReference type="InterPro" id="IPR001314">
    <property type="entry name" value="Peptidase_S1A"/>
</dbReference>
<organism evidence="8 9">
    <name type="scientific">Petrolisthes cinctipes</name>
    <name type="common">Flat porcelain crab</name>
    <dbReference type="NCBI Taxonomy" id="88211"/>
    <lineage>
        <taxon>Eukaryota</taxon>
        <taxon>Metazoa</taxon>
        <taxon>Ecdysozoa</taxon>
        <taxon>Arthropoda</taxon>
        <taxon>Crustacea</taxon>
        <taxon>Multicrustacea</taxon>
        <taxon>Malacostraca</taxon>
        <taxon>Eumalacostraca</taxon>
        <taxon>Eucarida</taxon>
        <taxon>Decapoda</taxon>
        <taxon>Pleocyemata</taxon>
        <taxon>Anomura</taxon>
        <taxon>Galatheoidea</taxon>
        <taxon>Porcellanidae</taxon>
        <taxon>Petrolisthes</taxon>
    </lineage>
</organism>
<keyword evidence="1" id="KW-0732">Signal</keyword>
<dbReference type="InterPro" id="IPR018114">
    <property type="entry name" value="TRYPSIN_HIS"/>
</dbReference>
<keyword evidence="5" id="KW-0378">Hydrolase</keyword>
<keyword evidence="2" id="KW-1015">Disulfide bond</keyword>
<dbReference type="InterPro" id="IPR001254">
    <property type="entry name" value="Trypsin_dom"/>
</dbReference>
<evidence type="ECO:0000313" key="8">
    <source>
        <dbReference type="EMBL" id="KAK3886568.1"/>
    </source>
</evidence>
<evidence type="ECO:0000256" key="3">
    <source>
        <dbReference type="ARBA" id="ARBA00023180"/>
    </source>
</evidence>
<dbReference type="EMBL" id="JAWQEG010000688">
    <property type="protein sequence ID" value="KAK3886568.1"/>
    <property type="molecule type" value="Genomic_DNA"/>
</dbReference>
<comment type="caution">
    <text evidence="8">The sequence shown here is derived from an EMBL/GenBank/DDBJ whole genome shotgun (WGS) entry which is preliminary data.</text>
</comment>
<evidence type="ECO:0000256" key="1">
    <source>
        <dbReference type="ARBA" id="ARBA00022729"/>
    </source>
</evidence>
<gene>
    <name evidence="8" type="ORF">Pcinc_009294</name>
</gene>
<proteinExistence type="inferred from homology"/>
<accession>A0AAE1KWH5</accession>
<dbReference type="PRINTS" id="PR00722">
    <property type="entry name" value="CHYMOTRYPSIN"/>
</dbReference>
<evidence type="ECO:0000256" key="6">
    <source>
        <dbReference type="SAM" id="Coils"/>
    </source>
</evidence>
<dbReference type="SMART" id="SM00020">
    <property type="entry name" value="Tryp_SPc"/>
    <property type="match status" value="1"/>
</dbReference>
<dbReference type="PROSITE" id="PS50240">
    <property type="entry name" value="TRYPSIN_DOM"/>
    <property type="match status" value="1"/>
</dbReference>
<dbReference type="InterPro" id="IPR043504">
    <property type="entry name" value="Peptidase_S1_PA_chymotrypsin"/>
</dbReference>
<dbReference type="GO" id="GO:0004252">
    <property type="term" value="F:serine-type endopeptidase activity"/>
    <property type="evidence" value="ECO:0007669"/>
    <property type="project" value="InterPro"/>
</dbReference>
<dbReference type="SUPFAM" id="SSF50494">
    <property type="entry name" value="Trypsin-like serine proteases"/>
    <property type="match status" value="1"/>
</dbReference>
<reference evidence="8" key="1">
    <citation type="submission" date="2023-10" db="EMBL/GenBank/DDBJ databases">
        <title>Genome assemblies of two species of porcelain crab, Petrolisthes cinctipes and Petrolisthes manimaculis (Anomura: Porcellanidae).</title>
        <authorList>
            <person name="Angst P."/>
        </authorList>
    </citation>
    <scope>NUCLEOTIDE SEQUENCE</scope>
    <source>
        <strain evidence="8">PB745_01</strain>
        <tissue evidence="8">Gill</tissue>
    </source>
</reference>
<dbReference type="InterPro" id="IPR033116">
    <property type="entry name" value="TRYPSIN_SER"/>
</dbReference>
<keyword evidence="3" id="KW-0325">Glycoprotein</keyword>
<comment type="similarity">
    <text evidence="4">Belongs to the peptidase S1 family. CLIP subfamily.</text>
</comment>
<keyword evidence="6" id="KW-0175">Coiled coil</keyword>
<dbReference type="Proteomes" id="UP001286313">
    <property type="component" value="Unassembled WGS sequence"/>
</dbReference>
<dbReference type="CDD" id="cd00190">
    <property type="entry name" value="Tryp_SPc"/>
    <property type="match status" value="1"/>
</dbReference>
<keyword evidence="9" id="KW-1185">Reference proteome</keyword>
<dbReference type="PANTHER" id="PTHR24258">
    <property type="entry name" value="SERINE PROTEASE-RELATED"/>
    <property type="match status" value="1"/>
</dbReference>
<dbReference type="AlphaFoldDB" id="A0AAE1KWH5"/>
<name>A0AAE1KWH5_PETCI</name>
<keyword evidence="5" id="KW-0645">Protease</keyword>
<dbReference type="Pfam" id="PF00089">
    <property type="entry name" value="Trypsin"/>
    <property type="match status" value="1"/>
</dbReference>
<dbReference type="PANTHER" id="PTHR24258:SF144">
    <property type="entry name" value="GH14088P"/>
    <property type="match status" value="1"/>
</dbReference>